<dbReference type="Pfam" id="PF03330">
    <property type="entry name" value="DPBB_1"/>
    <property type="match status" value="1"/>
</dbReference>
<dbReference type="InterPro" id="IPR034718">
    <property type="entry name" value="RlpA"/>
</dbReference>
<dbReference type="PANTHER" id="PTHR34183">
    <property type="entry name" value="ENDOLYTIC PEPTIDOGLYCAN TRANSGLYCOSYLASE RLPA"/>
    <property type="match status" value="1"/>
</dbReference>
<dbReference type="InterPro" id="IPR012997">
    <property type="entry name" value="RplA"/>
</dbReference>
<name>A0A0F9V6L6_9ZZZZ</name>
<keyword evidence="2" id="KW-0961">Cell wall biogenesis/degradation</keyword>
<evidence type="ECO:0000313" key="4">
    <source>
        <dbReference type="EMBL" id="KKN95322.1"/>
    </source>
</evidence>
<dbReference type="NCBIfam" id="TIGR00413">
    <property type="entry name" value="rlpA"/>
    <property type="match status" value="1"/>
</dbReference>
<keyword evidence="1" id="KW-0456">Lyase</keyword>
<feature type="domain" description="RlpA-like protein double-psi beta-barrel" evidence="3">
    <location>
        <begin position="39"/>
        <end position="128"/>
    </location>
</feature>
<gene>
    <name evidence="4" type="ORF">LCGC14_0178490</name>
</gene>
<dbReference type="GO" id="GO:0016829">
    <property type="term" value="F:lyase activity"/>
    <property type="evidence" value="ECO:0007669"/>
    <property type="project" value="UniProtKB-KW"/>
</dbReference>
<dbReference type="HAMAP" id="MF_02071">
    <property type="entry name" value="RlpA"/>
    <property type="match status" value="1"/>
</dbReference>
<dbReference type="SUPFAM" id="SSF50685">
    <property type="entry name" value="Barwin-like endoglucanases"/>
    <property type="match status" value="1"/>
</dbReference>
<evidence type="ECO:0000256" key="2">
    <source>
        <dbReference type="ARBA" id="ARBA00023316"/>
    </source>
</evidence>
<sequence length="135" mass="14598">MTSEHGKGRRASAAVLLMALVAACSNEASSNSEPEVRNEEGKASFYSSRLHGRQTASGQKYDQTALTAAHPDLPFGTLVCVTNMRNQRSVMVEINDRGPFTGGRIIDLSRRAAQEIGMINSGSVRVRVRACEEDS</sequence>
<comment type="caution">
    <text evidence="4">The sequence shown here is derived from an EMBL/GenBank/DDBJ whole genome shotgun (WGS) entry which is preliminary data.</text>
</comment>
<protein>
    <recommendedName>
        <fullName evidence="3">RlpA-like protein double-psi beta-barrel domain-containing protein</fullName>
    </recommendedName>
</protein>
<proteinExistence type="inferred from homology"/>
<dbReference type="CDD" id="cd22268">
    <property type="entry name" value="DPBB_RlpA-like"/>
    <property type="match status" value="1"/>
</dbReference>
<reference evidence="4" key="1">
    <citation type="journal article" date="2015" name="Nature">
        <title>Complex archaea that bridge the gap between prokaryotes and eukaryotes.</title>
        <authorList>
            <person name="Spang A."/>
            <person name="Saw J.H."/>
            <person name="Jorgensen S.L."/>
            <person name="Zaremba-Niedzwiedzka K."/>
            <person name="Martijn J."/>
            <person name="Lind A.E."/>
            <person name="van Eijk R."/>
            <person name="Schleper C."/>
            <person name="Guy L."/>
            <person name="Ettema T.J."/>
        </authorList>
    </citation>
    <scope>NUCLEOTIDE SEQUENCE</scope>
</reference>
<dbReference type="PROSITE" id="PS51257">
    <property type="entry name" value="PROKAR_LIPOPROTEIN"/>
    <property type="match status" value="1"/>
</dbReference>
<evidence type="ECO:0000256" key="1">
    <source>
        <dbReference type="ARBA" id="ARBA00023239"/>
    </source>
</evidence>
<dbReference type="EMBL" id="LAZR01000071">
    <property type="protein sequence ID" value="KKN95322.1"/>
    <property type="molecule type" value="Genomic_DNA"/>
</dbReference>
<dbReference type="InterPro" id="IPR009009">
    <property type="entry name" value="RlpA-like_DPBB"/>
</dbReference>
<dbReference type="GO" id="GO:0071555">
    <property type="term" value="P:cell wall organization"/>
    <property type="evidence" value="ECO:0007669"/>
    <property type="project" value="UniProtKB-KW"/>
</dbReference>
<dbReference type="PANTHER" id="PTHR34183:SF8">
    <property type="entry name" value="ENDOLYTIC PEPTIDOGLYCAN TRANSGLYCOSYLASE RLPA-RELATED"/>
    <property type="match status" value="1"/>
</dbReference>
<evidence type="ECO:0000259" key="3">
    <source>
        <dbReference type="Pfam" id="PF03330"/>
    </source>
</evidence>
<accession>A0A0F9V6L6</accession>
<organism evidence="4">
    <name type="scientific">marine sediment metagenome</name>
    <dbReference type="NCBI Taxonomy" id="412755"/>
    <lineage>
        <taxon>unclassified sequences</taxon>
        <taxon>metagenomes</taxon>
        <taxon>ecological metagenomes</taxon>
    </lineage>
</organism>
<dbReference type="AlphaFoldDB" id="A0A0F9V6L6"/>
<dbReference type="Gene3D" id="2.40.40.10">
    <property type="entry name" value="RlpA-like domain"/>
    <property type="match status" value="1"/>
</dbReference>
<dbReference type="InterPro" id="IPR036908">
    <property type="entry name" value="RlpA-like_sf"/>
</dbReference>